<reference evidence="10 11" key="1">
    <citation type="submission" date="2017-04" db="EMBL/GenBank/DDBJ databases">
        <authorList>
            <person name="Afonso C.L."/>
            <person name="Miller P.J."/>
            <person name="Scott M.A."/>
            <person name="Spackman E."/>
            <person name="Goraichik I."/>
            <person name="Dimitrov K.M."/>
            <person name="Suarez D.L."/>
            <person name="Swayne D.E."/>
        </authorList>
    </citation>
    <scope>NUCLEOTIDE SEQUENCE [LARGE SCALE GENOMIC DNA]</scope>
    <source>
        <strain evidence="10 11">DSM 13146</strain>
    </source>
</reference>
<dbReference type="GO" id="GO:0016020">
    <property type="term" value="C:membrane"/>
    <property type="evidence" value="ECO:0007669"/>
    <property type="project" value="UniProtKB-ARBA"/>
</dbReference>
<keyword evidence="4" id="KW-0653">Protein transport</keyword>
<dbReference type="GO" id="GO:0015031">
    <property type="term" value="P:protein transport"/>
    <property type="evidence" value="ECO:0007669"/>
    <property type="project" value="UniProtKB-KW"/>
</dbReference>
<name>A0A1W1X830_9BACT</name>
<dbReference type="Proteomes" id="UP000192783">
    <property type="component" value="Unassembled WGS sequence"/>
</dbReference>
<dbReference type="RefSeq" id="WP_084056456.1">
    <property type="nucleotide sequence ID" value="NZ_FWXF01000003.1"/>
</dbReference>
<keyword evidence="7 9" id="KW-0472">Membrane</keyword>
<evidence type="ECO:0000313" key="11">
    <source>
        <dbReference type="Proteomes" id="UP000192783"/>
    </source>
</evidence>
<evidence type="ECO:0000256" key="4">
    <source>
        <dbReference type="ARBA" id="ARBA00022927"/>
    </source>
</evidence>
<keyword evidence="11" id="KW-1185">Reference proteome</keyword>
<evidence type="ECO:0000256" key="8">
    <source>
        <dbReference type="SAM" id="MobiDB-lite"/>
    </source>
</evidence>
<protein>
    <submittedName>
        <fullName evidence="10">Sec-independent protein translocase protein TatA</fullName>
    </submittedName>
</protein>
<dbReference type="PANTHER" id="PTHR42982:SF1">
    <property type="entry name" value="SEC-INDEPENDENT PROTEIN TRANSLOCASE PROTEIN TATA"/>
    <property type="match status" value="1"/>
</dbReference>
<dbReference type="STRING" id="1121390.SAMN02746041_00768"/>
<evidence type="ECO:0000256" key="2">
    <source>
        <dbReference type="ARBA" id="ARBA00022448"/>
    </source>
</evidence>
<proteinExistence type="predicted"/>
<accession>A0A1W1X830</accession>
<organism evidence="10 11">
    <name type="scientific">Desulfacinum hydrothermale DSM 13146</name>
    <dbReference type="NCBI Taxonomy" id="1121390"/>
    <lineage>
        <taxon>Bacteria</taxon>
        <taxon>Pseudomonadati</taxon>
        <taxon>Thermodesulfobacteriota</taxon>
        <taxon>Syntrophobacteria</taxon>
        <taxon>Syntrophobacterales</taxon>
        <taxon>Syntrophobacteraceae</taxon>
        <taxon>Desulfacinum</taxon>
    </lineage>
</organism>
<feature type="region of interest" description="Disordered" evidence="8">
    <location>
        <begin position="46"/>
        <end position="74"/>
    </location>
</feature>
<dbReference type="Pfam" id="PF02416">
    <property type="entry name" value="TatA_B_E"/>
    <property type="match status" value="1"/>
</dbReference>
<dbReference type="PANTHER" id="PTHR42982">
    <property type="entry name" value="SEC-INDEPENDENT PROTEIN TRANSLOCASE PROTEIN TATA"/>
    <property type="match status" value="1"/>
</dbReference>
<keyword evidence="3 9" id="KW-0812">Transmembrane</keyword>
<evidence type="ECO:0000256" key="6">
    <source>
        <dbReference type="ARBA" id="ARBA00023010"/>
    </source>
</evidence>
<dbReference type="OrthoDB" id="9813726at2"/>
<evidence type="ECO:0000313" key="10">
    <source>
        <dbReference type="EMBL" id="SMC19977.1"/>
    </source>
</evidence>
<keyword evidence="6" id="KW-0811">Translocation</keyword>
<keyword evidence="5 9" id="KW-1133">Transmembrane helix</keyword>
<evidence type="ECO:0000256" key="9">
    <source>
        <dbReference type="SAM" id="Phobius"/>
    </source>
</evidence>
<gene>
    <name evidence="10" type="ORF">SAMN02746041_00768</name>
</gene>
<evidence type="ECO:0000256" key="1">
    <source>
        <dbReference type="ARBA" id="ARBA00004167"/>
    </source>
</evidence>
<feature type="transmembrane region" description="Helical" evidence="9">
    <location>
        <begin position="6"/>
        <end position="23"/>
    </location>
</feature>
<sequence>MVFGLGAPELLVILCIVIFIYGGKRVADVGRGLGESVTQFKKAFRPESEQVQDVEFHEVTPPDDDPAPDGEKGE</sequence>
<comment type="subcellular location">
    <subcellularLocation>
        <location evidence="1">Membrane</location>
        <topology evidence="1">Single-pass membrane protein</topology>
    </subcellularLocation>
</comment>
<dbReference type="Gene3D" id="1.20.5.3310">
    <property type="match status" value="1"/>
</dbReference>
<evidence type="ECO:0000256" key="3">
    <source>
        <dbReference type="ARBA" id="ARBA00022692"/>
    </source>
</evidence>
<evidence type="ECO:0000256" key="7">
    <source>
        <dbReference type="ARBA" id="ARBA00023136"/>
    </source>
</evidence>
<dbReference type="EMBL" id="FWXF01000003">
    <property type="protein sequence ID" value="SMC19977.1"/>
    <property type="molecule type" value="Genomic_DNA"/>
</dbReference>
<dbReference type="InterPro" id="IPR003369">
    <property type="entry name" value="TatA/B/E"/>
</dbReference>
<evidence type="ECO:0000256" key="5">
    <source>
        <dbReference type="ARBA" id="ARBA00022989"/>
    </source>
</evidence>
<feature type="compositionally biased region" description="Basic and acidic residues" evidence="8">
    <location>
        <begin position="46"/>
        <end position="60"/>
    </location>
</feature>
<dbReference type="AlphaFoldDB" id="A0A1W1X830"/>
<keyword evidence="2" id="KW-0813">Transport</keyword>